<sequence length="354" mass="36613">MSPSIPHQQNALILETKGGPFVLGTRPVPSAGPGDLLVKIHAAGLNPVDWKIQAYKIFVEEFPAVVGSDIAGEVVAVGDGVDGWRTGDRVFFQGPFQDGRYGAFQEHTLIAAELAAKIPANLSYTQAAAIPVAFNCAAYGLFAPLPIGAGLTAPFDGTAAYIGQPALVIGGSASVGQYAIQLLRLAGFAPIITYASARHAAHLKSLGATHVLDRALIPLDAAALRTAIHAITPIEGGGLPLVFDAVCSAEAQNAGYAQLRAGGTLVTLLEPAVEAPVAGTRVLHVWGTVHIGPQHRAWGRTLMAALPPLVADGRIVPNRVEALPRGLSGIKDGLARMQREGVSGVKLVGSPMDA</sequence>
<dbReference type="Pfam" id="PF08240">
    <property type="entry name" value="ADH_N"/>
    <property type="match status" value="1"/>
</dbReference>
<dbReference type="Pfam" id="PF00107">
    <property type="entry name" value="ADH_zinc_N"/>
    <property type="match status" value="1"/>
</dbReference>
<dbReference type="InterPro" id="IPR013149">
    <property type="entry name" value="ADH-like_C"/>
</dbReference>
<dbReference type="GO" id="GO:0016651">
    <property type="term" value="F:oxidoreductase activity, acting on NAD(P)H"/>
    <property type="evidence" value="ECO:0007669"/>
    <property type="project" value="InterPro"/>
</dbReference>
<dbReference type="SUPFAM" id="SSF50129">
    <property type="entry name" value="GroES-like"/>
    <property type="match status" value="1"/>
</dbReference>
<feature type="domain" description="Enoyl reductase (ER)" evidence="1">
    <location>
        <begin position="18"/>
        <end position="348"/>
    </location>
</feature>
<dbReference type="SMART" id="SM00829">
    <property type="entry name" value="PKS_ER"/>
    <property type="match status" value="1"/>
</dbReference>
<dbReference type="Gene3D" id="3.40.50.720">
    <property type="entry name" value="NAD(P)-binding Rossmann-like Domain"/>
    <property type="match status" value="1"/>
</dbReference>
<dbReference type="PANTHER" id="PTHR45348">
    <property type="entry name" value="HYPOTHETICAL OXIDOREDUCTASE (EUROFUNG)"/>
    <property type="match status" value="1"/>
</dbReference>
<dbReference type="InterPro" id="IPR020843">
    <property type="entry name" value="ER"/>
</dbReference>
<dbReference type="InterPro" id="IPR047122">
    <property type="entry name" value="Trans-enoyl_RdTase-like"/>
</dbReference>
<organism evidence="2 3">
    <name type="scientific">Mycena belliarum</name>
    <dbReference type="NCBI Taxonomy" id="1033014"/>
    <lineage>
        <taxon>Eukaryota</taxon>
        <taxon>Fungi</taxon>
        <taxon>Dikarya</taxon>
        <taxon>Basidiomycota</taxon>
        <taxon>Agaricomycotina</taxon>
        <taxon>Agaricomycetes</taxon>
        <taxon>Agaricomycetidae</taxon>
        <taxon>Agaricales</taxon>
        <taxon>Marasmiineae</taxon>
        <taxon>Mycenaceae</taxon>
        <taxon>Mycena</taxon>
    </lineage>
</organism>
<dbReference type="AlphaFoldDB" id="A0AAD6TWY1"/>
<evidence type="ECO:0000259" key="1">
    <source>
        <dbReference type="SMART" id="SM00829"/>
    </source>
</evidence>
<evidence type="ECO:0000313" key="3">
    <source>
        <dbReference type="Proteomes" id="UP001222325"/>
    </source>
</evidence>
<accession>A0AAD6TWY1</accession>
<dbReference type="InterPro" id="IPR013154">
    <property type="entry name" value="ADH-like_N"/>
</dbReference>
<dbReference type="PANTHER" id="PTHR45348:SF2">
    <property type="entry name" value="ZINC-TYPE ALCOHOL DEHYDROGENASE-LIKE PROTEIN C2E1P3.01"/>
    <property type="match status" value="1"/>
</dbReference>
<name>A0AAD6TWY1_9AGAR</name>
<reference evidence="2" key="1">
    <citation type="submission" date="2023-03" db="EMBL/GenBank/DDBJ databases">
        <title>Massive genome expansion in bonnet fungi (Mycena s.s.) driven by repeated elements and novel gene families across ecological guilds.</title>
        <authorList>
            <consortium name="Lawrence Berkeley National Laboratory"/>
            <person name="Harder C.B."/>
            <person name="Miyauchi S."/>
            <person name="Viragh M."/>
            <person name="Kuo A."/>
            <person name="Thoen E."/>
            <person name="Andreopoulos B."/>
            <person name="Lu D."/>
            <person name="Skrede I."/>
            <person name="Drula E."/>
            <person name="Henrissat B."/>
            <person name="Morin E."/>
            <person name="Kohler A."/>
            <person name="Barry K."/>
            <person name="LaButti K."/>
            <person name="Morin E."/>
            <person name="Salamov A."/>
            <person name="Lipzen A."/>
            <person name="Mereny Z."/>
            <person name="Hegedus B."/>
            <person name="Baldrian P."/>
            <person name="Stursova M."/>
            <person name="Weitz H."/>
            <person name="Taylor A."/>
            <person name="Grigoriev I.V."/>
            <person name="Nagy L.G."/>
            <person name="Martin F."/>
            <person name="Kauserud H."/>
        </authorList>
    </citation>
    <scope>NUCLEOTIDE SEQUENCE</scope>
    <source>
        <strain evidence="2">CBHHK173m</strain>
    </source>
</reference>
<dbReference type="EMBL" id="JARJCN010000045">
    <property type="protein sequence ID" value="KAJ7082409.1"/>
    <property type="molecule type" value="Genomic_DNA"/>
</dbReference>
<dbReference type="SUPFAM" id="SSF51735">
    <property type="entry name" value="NAD(P)-binding Rossmann-fold domains"/>
    <property type="match status" value="1"/>
</dbReference>
<comment type="caution">
    <text evidence="2">The sequence shown here is derived from an EMBL/GenBank/DDBJ whole genome shotgun (WGS) entry which is preliminary data.</text>
</comment>
<dbReference type="CDD" id="cd08249">
    <property type="entry name" value="enoyl_reductase_like"/>
    <property type="match status" value="1"/>
</dbReference>
<protein>
    <submittedName>
        <fullName evidence="2">Chaperonin 10-like protein</fullName>
    </submittedName>
</protein>
<keyword evidence="3" id="KW-1185">Reference proteome</keyword>
<proteinExistence type="predicted"/>
<dbReference type="InterPro" id="IPR036291">
    <property type="entry name" value="NAD(P)-bd_dom_sf"/>
</dbReference>
<gene>
    <name evidence="2" type="ORF">B0H15DRAFT_912451</name>
</gene>
<dbReference type="Proteomes" id="UP001222325">
    <property type="component" value="Unassembled WGS sequence"/>
</dbReference>
<evidence type="ECO:0000313" key="2">
    <source>
        <dbReference type="EMBL" id="KAJ7082409.1"/>
    </source>
</evidence>
<dbReference type="InterPro" id="IPR011032">
    <property type="entry name" value="GroES-like_sf"/>
</dbReference>
<dbReference type="Gene3D" id="3.90.180.10">
    <property type="entry name" value="Medium-chain alcohol dehydrogenases, catalytic domain"/>
    <property type="match status" value="1"/>
</dbReference>